<feature type="repeat" description="Solcar" evidence="8">
    <location>
        <begin position="48"/>
        <end position="133"/>
    </location>
</feature>
<accession>A0A813J4C8</accession>
<evidence type="ECO:0000256" key="1">
    <source>
        <dbReference type="ARBA" id="ARBA00004141"/>
    </source>
</evidence>
<protein>
    <recommendedName>
        <fullName evidence="13">ADP,ATP carrier protein</fullName>
    </recommendedName>
</protein>
<keyword evidence="3 9" id="KW-0813">Transport</keyword>
<dbReference type="GO" id="GO:0016020">
    <property type="term" value="C:membrane"/>
    <property type="evidence" value="ECO:0007669"/>
    <property type="project" value="UniProtKB-SubCell"/>
</dbReference>
<feature type="transmembrane region" description="Helical" evidence="10">
    <location>
        <begin position="110"/>
        <end position="129"/>
    </location>
</feature>
<evidence type="ECO:0000313" key="12">
    <source>
        <dbReference type="Proteomes" id="UP000626109"/>
    </source>
</evidence>
<keyword evidence="4 8" id="KW-0812">Transmembrane</keyword>
<evidence type="ECO:0000256" key="6">
    <source>
        <dbReference type="ARBA" id="ARBA00022989"/>
    </source>
</evidence>
<dbReference type="SUPFAM" id="SSF103506">
    <property type="entry name" value="Mitochondrial carrier"/>
    <property type="match status" value="1"/>
</dbReference>
<feature type="non-terminal residue" evidence="11">
    <location>
        <position position="1"/>
    </location>
</feature>
<gene>
    <name evidence="11" type="ORF">PGLA2088_LOCUS15342</name>
</gene>
<dbReference type="Gene3D" id="1.50.40.10">
    <property type="entry name" value="Mitochondrial carrier domain"/>
    <property type="match status" value="1"/>
</dbReference>
<dbReference type="Proteomes" id="UP000626109">
    <property type="component" value="Unassembled WGS sequence"/>
</dbReference>
<dbReference type="InterPro" id="IPR018108">
    <property type="entry name" value="MCP_transmembrane"/>
</dbReference>
<comment type="caution">
    <text evidence="11">The sequence shown here is derived from an EMBL/GenBank/DDBJ whole genome shotgun (WGS) entry which is preliminary data.</text>
</comment>
<evidence type="ECO:0000256" key="5">
    <source>
        <dbReference type="ARBA" id="ARBA00022737"/>
    </source>
</evidence>
<keyword evidence="7 8" id="KW-0472">Membrane</keyword>
<organism evidence="11 12">
    <name type="scientific">Polarella glacialis</name>
    <name type="common">Dinoflagellate</name>
    <dbReference type="NCBI Taxonomy" id="89957"/>
    <lineage>
        <taxon>Eukaryota</taxon>
        <taxon>Sar</taxon>
        <taxon>Alveolata</taxon>
        <taxon>Dinophyceae</taxon>
        <taxon>Suessiales</taxon>
        <taxon>Suessiaceae</taxon>
        <taxon>Polarella</taxon>
    </lineage>
</organism>
<reference evidence="11" key="1">
    <citation type="submission" date="2021-02" db="EMBL/GenBank/DDBJ databases">
        <authorList>
            <person name="Dougan E. K."/>
            <person name="Rhodes N."/>
            <person name="Thang M."/>
            <person name="Chan C."/>
        </authorList>
    </citation>
    <scope>NUCLEOTIDE SEQUENCE</scope>
</reference>
<dbReference type="Pfam" id="PF00153">
    <property type="entry name" value="Mito_carr"/>
    <property type="match status" value="1"/>
</dbReference>
<feature type="transmembrane region" description="Helical" evidence="10">
    <location>
        <begin position="51"/>
        <end position="69"/>
    </location>
</feature>
<evidence type="ECO:0000256" key="2">
    <source>
        <dbReference type="ARBA" id="ARBA00006375"/>
    </source>
</evidence>
<evidence type="ECO:0000313" key="11">
    <source>
        <dbReference type="EMBL" id="CAE8663698.1"/>
    </source>
</evidence>
<evidence type="ECO:0000256" key="4">
    <source>
        <dbReference type="ARBA" id="ARBA00022692"/>
    </source>
</evidence>
<evidence type="ECO:0000256" key="9">
    <source>
        <dbReference type="RuleBase" id="RU000488"/>
    </source>
</evidence>
<evidence type="ECO:0000256" key="3">
    <source>
        <dbReference type="ARBA" id="ARBA00022448"/>
    </source>
</evidence>
<dbReference type="InterPro" id="IPR023395">
    <property type="entry name" value="MCP_dom_sf"/>
</dbReference>
<comment type="subcellular location">
    <subcellularLocation>
        <location evidence="1">Membrane</location>
        <topology evidence="1">Multi-pass membrane protein</topology>
    </subcellularLocation>
</comment>
<evidence type="ECO:0000256" key="8">
    <source>
        <dbReference type="PROSITE-ProRule" id="PRU00282"/>
    </source>
</evidence>
<keyword evidence="6 10" id="KW-1133">Transmembrane helix</keyword>
<evidence type="ECO:0000256" key="7">
    <source>
        <dbReference type="ARBA" id="ARBA00023136"/>
    </source>
</evidence>
<dbReference type="EMBL" id="CAJNNW010018910">
    <property type="protein sequence ID" value="CAE8663698.1"/>
    <property type="molecule type" value="Genomic_DNA"/>
</dbReference>
<dbReference type="PANTHER" id="PTHR45618">
    <property type="entry name" value="MITOCHONDRIAL DICARBOXYLATE CARRIER-RELATED"/>
    <property type="match status" value="1"/>
</dbReference>
<comment type="similarity">
    <text evidence="2 9">Belongs to the mitochondrial carrier (TC 2.A.29) family.</text>
</comment>
<evidence type="ECO:0008006" key="13">
    <source>
        <dbReference type="Google" id="ProtNLM"/>
    </source>
</evidence>
<feature type="non-terminal residue" evidence="11">
    <location>
        <position position="133"/>
    </location>
</feature>
<proteinExistence type="inferred from homology"/>
<keyword evidence="5" id="KW-0677">Repeat</keyword>
<sequence>VWSEGGVPALFRGAGPLVVRGGLFSAGQTLGYDGTKTALSQRSQLMEDGPALHLLGSVVAAFLATAFSAPADFLMTRYQAAPQMGVVYKNPMDCFAQVLKEQGPLTFYRGWSAFFLRIVPVFVTFHPLFEQLL</sequence>
<dbReference type="InterPro" id="IPR050391">
    <property type="entry name" value="Mito_Metabolite_Transporter"/>
</dbReference>
<name>A0A813J4C8_POLGL</name>
<evidence type="ECO:0000256" key="10">
    <source>
        <dbReference type="SAM" id="Phobius"/>
    </source>
</evidence>
<dbReference type="AlphaFoldDB" id="A0A813J4C8"/>
<dbReference type="PROSITE" id="PS50920">
    <property type="entry name" value="SOLCAR"/>
    <property type="match status" value="1"/>
</dbReference>